<name>A0A5B7EGL2_PORTR</name>
<feature type="region of interest" description="Disordered" evidence="1">
    <location>
        <begin position="73"/>
        <end position="95"/>
    </location>
</feature>
<evidence type="ECO:0000313" key="3">
    <source>
        <dbReference type="Proteomes" id="UP000324222"/>
    </source>
</evidence>
<comment type="caution">
    <text evidence="2">The sequence shown here is derived from an EMBL/GenBank/DDBJ whole genome shotgun (WGS) entry which is preliminary data.</text>
</comment>
<dbReference type="Proteomes" id="UP000324222">
    <property type="component" value="Unassembled WGS sequence"/>
</dbReference>
<feature type="compositionally biased region" description="Gly residues" evidence="1">
    <location>
        <begin position="85"/>
        <end position="95"/>
    </location>
</feature>
<accession>A0A5B7EGL2</accession>
<gene>
    <name evidence="2" type="ORF">E2C01_025838</name>
</gene>
<dbReference type="AlphaFoldDB" id="A0A5B7EGL2"/>
<sequence>MSYPPLQRPFTHHLKCSKITDDFPFTGSSIFVAPTREAKAAVICSVGVHHLTFSLPPYFIRFSRLPPTHHTRPAHLPAHCTADVPGGGGRTLSRP</sequence>
<evidence type="ECO:0000313" key="2">
    <source>
        <dbReference type="EMBL" id="MPC32525.1"/>
    </source>
</evidence>
<dbReference type="EMBL" id="VSRR010002645">
    <property type="protein sequence ID" value="MPC32525.1"/>
    <property type="molecule type" value="Genomic_DNA"/>
</dbReference>
<reference evidence="2 3" key="1">
    <citation type="submission" date="2019-05" db="EMBL/GenBank/DDBJ databases">
        <title>Another draft genome of Portunus trituberculatus and its Hox gene families provides insights of decapod evolution.</title>
        <authorList>
            <person name="Jeong J.-H."/>
            <person name="Song I."/>
            <person name="Kim S."/>
            <person name="Choi T."/>
            <person name="Kim D."/>
            <person name="Ryu S."/>
            <person name="Kim W."/>
        </authorList>
    </citation>
    <scope>NUCLEOTIDE SEQUENCE [LARGE SCALE GENOMIC DNA]</scope>
    <source>
        <tissue evidence="2">Muscle</tissue>
    </source>
</reference>
<proteinExistence type="predicted"/>
<organism evidence="2 3">
    <name type="scientific">Portunus trituberculatus</name>
    <name type="common">Swimming crab</name>
    <name type="synonym">Neptunus trituberculatus</name>
    <dbReference type="NCBI Taxonomy" id="210409"/>
    <lineage>
        <taxon>Eukaryota</taxon>
        <taxon>Metazoa</taxon>
        <taxon>Ecdysozoa</taxon>
        <taxon>Arthropoda</taxon>
        <taxon>Crustacea</taxon>
        <taxon>Multicrustacea</taxon>
        <taxon>Malacostraca</taxon>
        <taxon>Eumalacostraca</taxon>
        <taxon>Eucarida</taxon>
        <taxon>Decapoda</taxon>
        <taxon>Pleocyemata</taxon>
        <taxon>Brachyura</taxon>
        <taxon>Eubrachyura</taxon>
        <taxon>Portunoidea</taxon>
        <taxon>Portunidae</taxon>
        <taxon>Portuninae</taxon>
        <taxon>Portunus</taxon>
    </lineage>
</organism>
<keyword evidence="3" id="KW-1185">Reference proteome</keyword>
<protein>
    <submittedName>
        <fullName evidence="2">Uncharacterized protein</fullName>
    </submittedName>
</protein>
<evidence type="ECO:0000256" key="1">
    <source>
        <dbReference type="SAM" id="MobiDB-lite"/>
    </source>
</evidence>